<feature type="domain" description="PARP-type" evidence="6">
    <location>
        <begin position="114"/>
        <end position="140"/>
    </location>
</feature>
<evidence type="ECO:0000259" key="6">
    <source>
        <dbReference type="PROSITE" id="PS50064"/>
    </source>
</evidence>
<dbReference type="SMART" id="SM01336">
    <property type="entry name" value="zf-PARP"/>
    <property type="match status" value="2"/>
</dbReference>
<keyword evidence="3" id="KW-0863">Zinc-finger</keyword>
<dbReference type="Pfam" id="PF00645">
    <property type="entry name" value="zf-PARP"/>
    <property type="match status" value="1"/>
</dbReference>
<dbReference type="InterPro" id="IPR036957">
    <property type="entry name" value="Znf_PARP_sf"/>
</dbReference>
<protein>
    <submittedName>
        <fullName evidence="8">PARP-type domain-containing protein</fullName>
    </submittedName>
</protein>
<dbReference type="PROSITE" id="PS50064">
    <property type="entry name" value="ZF_PARP_2"/>
    <property type="match status" value="2"/>
</dbReference>
<keyword evidence="4" id="KW-0862">Zinc</keyword>
<reference evidence="8" key="1">
    <citation type="submission" date="2022-11" db="UniProtKB">
        <authorList>
            <consortium name="WormBaseParasite"/>
        </authorList>
    </citation>
    <scope>IDENTIFICATION</scope>
</reference>
<dbReference type="Gene3D" id="3.30.1740.10">
    <property type="entry name" value="Zinc finger, PARP-type"/>
    <property type="match status" value="2"/>
</dbReference>
<dbReference type="GO" id="GO:0008270">
    <property type="term" value="F:zinc ion binding"/>
    <property type="evidence" value="ECO:0007669"/>
    <property type="project" value="UniProtKB-KW"/>
</dbReference>
<feature type="domain" description="PARP-type" evidence="6">
    <location>
        <begin position="16"/>
        <end position="100"/>
    </location>
</feature>
<evidence type="ECO:0000313" key="7">
    <source>
        <dbReference type="Proteomes" id="UP000887578"/>
    </source>
</evidence>
<evidence type="ECO:0000313" key="8">
    <source>
        <dbReference type="WBParaSite" id="PDA_v2.g9029.t1"/>
    </source>
</evidence>
<accession>A0A914RBL6</accession>
<keyword evidence="5" id="KW-0539">Nucleus</keyword>
<evidence type="ECO:0000256" key="1">
    <source>
        <dbReference type="ARBA" id="ARBA00004123"/>
    </source>
</evidence>
<keyword evidence="2" id="KW-0479">Metal-binding</keyword>
<dbReference type="GO" id="GO:0005634">
    <property type="term" value="C:nucleus"/>
    <property type="evidence" value="ECO:0007669"/>
    <property type="project" value="UniProtKB-SubCell"/>
</dbReference>
<evidence type="ECO:0000256" key="4">
    <source>
        <dbReference type="ARBA" id="ARBA00022833"/>
    </source>
</evidence>
<evidence type="ECO:0000256" key="2">
    <source>
        <dbReference type="ARBA" id="ARBA00022723"/>
    </source>
</evidence>
<proteinExistence type="predicted"/>
<name>A0A914RBL6_9BILA</name>
<dbReference type="GO" id="GO:0003677">
    <property type="term" value="F:DNA binding"/>
    <property type="evidence" value="ECO:0007669"/>
    <property type="project" value="InterPro"/>
</dbReference>
<dbReference type="WBParaSite" id="PDA_v2.g9029.t1">
    <property type="protein sequence ID" value="PDA_v2.g9029.t1"/>
    <property type="gene ID" value="PDA_v2.g9029"/>
</dbReference>
<dbReference type="Proteomes" id="UP000887578">
    <property type="component" value="Unplaced"/>
</dbReference>
<organism evidence="7 8">
    <name type="scientific">Panagrolaimus davidi</name>
    <dbReference type="NCBI Taxonomy" id="227884"/>
    <lineage>
        <taxon>Eukaryota</taxon>
        <taxon>Metazoa</taxon>
        <taxon>Ecdysozoa</taxon>
        <taxon>Nematoda</taxon>
        <taxon>Chromadorea</taxon>
        <taxon>Rhabditida</taxon>
        <taxon>Tylenchina</taxon>
        <taxon>Panagrolaimomorpha</taxon>
        <taxon>Panagrolaimoidea</taxon>
        <taxon>Panagrolaimidae</taxon>
        <taxon>Panagrolaimus</taxon>
    </lineage>
</organism>
<dbReference type="SUPFAM" id="SSF57716">
    <property type="entry name" value="Glucocorticoid receptor-like (DNA-binding domain)"/>
    <property type="match status" value="2"/>
</dbReference>
<dbReference type="AlphaFoldDB" id="A0A914RBL6"/>
<evidence type="ECO:0000256" key="3">
    <source>
        <dbReference type="ARBA" id="ARBA00022771"/>
    </source>
</evidence>
<comment type="subcellular location">
    <subcellularLocation>
        <location evidence="1">Nucleus</location>
    </subcellularLocation>
</comment>
<evidence type="ECO:0000256" key="5">
    <source>
        <dbReference type="ARBA" id="ARBA00023242"/>
    </source>
</evidence>
<dbReference type="InterPro" id="IPR001510">
    <property type="entry name" value="Znf_PARP"/>
</dbReference>
<sequence>MAEEQTPSKTANQPPFGAEYAKSGRAKCKACQDGIKQGSLRMCTRTPSRFFDGMQDNWFHYECFWKRSKPDKLSEANIRGMESLKWDDQEKIRQRIAEIKENASELPTPKSHIPKVEIAKTGQGKCFECKEKIGKGELRIQLKASNYHPTCLKALEVITGVESIEGYEFLDDDQKKTLDDMFGKQAE</sequence>
<keyword evidence="7" id="KW-1185">Reference proteome</keyword>